<dbReference type="Proteomes" id="UP000076512">
    <property type="component" value="Unassembled WGS sequence"/>
</dbReference>
<feature type="transmembrane region" description="Helical" evidence="1">
    <location>
        <begin position="20"/>
        <end position="39"/>
    </location>
</feature>
<keyword evidence="1" id="KW-0472">Membrane</keyword>
<keyword evidence="1" id="KW-1133">Transmembrane helix</keyword>
<name>A0A164P8I1_9NOCA</name>
<accession>A0A164P8I1</accession>
<reference evidence="2 3" key="1">
    <citation type="submission" date="2016-04" db="EMBL/GenBank/DDBJ databases">
        <authorList>
            <person name="Evans L.H."/>
            <person name="Alamgir A."/>
            <person name="Owens N."/>
            <person name="Weber N.D."/>
            <person name="Virtaneva K."/>
            <person name="Barbian K."/>
            <person name="Babar A."/>
            <person name="Rosenke K."/>
        </authorList>
    </citation>
    <scope>NUCLEOTIDE SEQUENCE [LARGE SCALE GENOMIC DNA]</scope>
    <source>
        <strain evidence="2 3">IFM 0406</strain>
    </source>
</reference>
<dbReference type="RefSeq" id="WP_067582285.1">
    <property type="nucleotide sequence ID" value="NZ_JABMCZ010000001.1"/>
</dbReference>
<keyword evidence="1" id="KW-0812">Transmembrane</keyword>
<evidence type="ECO:0000256" key="1">
    <source>
        <dbReference type="SAM" id="Phobius"/>
    </source>
</evidence>
<sequence length="256" mass="28334">MALIFIPYTLDYARRGEPLKAAFGAVAGLMCVSFFAVFIPRLKVRKSSLPRTLMVRSINDDGVGLRIDVHSSLRPLLVAWLLIGAAFLVLRGILFVSNMSGSGSTRTGIDLGGLMIVVIALAMLAFLVIYLFVGRGRQYFFAMTGQGVSQGLGRTTRSLAWDEIALIRPIMLNNTHTVQIVPRPGSRVHVNTGRSLIDRLQRGLLEKSIDLPTSTLSIDPSLLLHSVYFYWQHPELRNELESDAVIDRIRRGELTG</sequence>
<organism evidence="2 3">
    <name type="scientific">Nocardia terpenica</name>
    <dbReference type="NCBI Taxonomy" id="455432"/>
    <lineage>
        <taxon>Bacteria</taxon>
        <taxon>Bacillati</taxon>
        <taxon>Actinomycetota</taxon>
        <taxon>Actinomycetes</taxon>
        <taxon>Mycobacteriales</taxon>
        <taxon>Nocardiaceae</taxon>
        <taxon>Nocardia</taxon>
    </lineage>
</organism>
<dbReference type="EMBL" id="LWGR01000003">
    <property type="protein sequence ID" value="KZM75253.1"/>
    <property type="molecule type" value="Genomic_DNA"/>
</dbReference>
<protein>
    <submittedName>
        <fullName evidence="2">Uncharacterized protein</fullName>
    </submittedName>
</protein>
<comment type="caution">
    <text evidence="2">The sequence shown here is derived from an EMBL/GenBank/DDBJ whole genome shotgun (WGS) entry which is preliminary data.</text>
</comment>
<evidence type="ECO:0000313" key="2">
    <source>
        <dbReference type="EMBL" id="KZM75253.1"/>
    </source>
</evidence>
<feature type="transmembrane region" description="Helical" evidence="1">
    <location>
        <begin position="114"/>
        <end position="133"/>
    </location>
</feature>
<gene>
    <name evidence="2" type="ORF">AWN90_17740</name>
</gene>
<dbReference type="OrthoDB" id="4548827at2"/>
<feature type="transmembrane region" description="Helical" evidence="1">
    <location>
        <begin position="76"/>
        <end position="94"/>
    </location>
</feature>
<keyword evidence="3" id="KW-1185">Reference proteome</keyword>
<proteinExistence type="predicted"/>
<evidence type="ECO:0000313" key="3">
    <source>
        <dbReference type="Proteomes" id="UP000076512"/>
    </source>
</evidence>
<dbReference type="AlphaFoldDB" id="A0A164P8I1"/>